<evidence type="ECO:0000256" key="1">
    <source>
        <dbReference type="SAM" id="SignalP"/>
    </source>
</evidence>
<dbReference type="AlphaFoldDB" id="A0A1C7M868"/>
<gene>
    <name evidence="2" type="ORF">A0H81_06685</name>
</gene>
<organism evidence="2 3">
    <name type="scientific">Grifola frondosa</name>
    <name type="common">Maitake</name>
    <name type="synonym">Polyporus frondosus</name>
    <dbReference type="NCBI Taxonomy" id="5627"/>
    <lineage>
        <taxon>Eukaryota</taxon>
        <taxon>Fungi</taxon>
        <taxon>Dikarya</taxon>
        <taxon>Basidiomycota</taxon>
        <taxon>Agaricomycotina</taxon>
        <taxon>Agaricomycetes</taxon>
        <taxon>Polyporales</taxon>
        <taxon>Grifolaceae</taxon>
        <taxon>Grifola</taxon>
    </lineage>
</organism>
<protein>
    <submittedName>
        <fullName evidence="2">Uncharacterized protein</fullName>
    </submittedName>
</protein>
<dbReference type="EMBL" id="LUGG01000007">
    <property type="protein sequence ID" value="OBZ72757.1"/>
    <property type="molecule type" value="Genomic_DNA"/>
</dbReference>
<keyword evidence="1" id="KW-0732">Signal</keyword>
<accession>A0A1C7M868</accession>
<comment type="caution">
    <text evidence="2">The sequence shown here is derived from an EMBL/GenBank/DDBJ whole genome shotgun (WGS) entry which is preliminary data.</text>
</comment>
<sequence length="88" mass="10260">MISPALLVYLLSWVYIVLEDPRGHRYRTRWIATRMSGTSVLDVRNHFRIDPYMLQLQMYGLWSVFKQAVGVLDALRDRAVVHNADLSP</sequence>
<evidence type="ECO:0000313" key="3">
    <source>
        <dbReference type="Proteomes" id="UP000092993"/>
    </source>
</evidence>
<feature type="chain" id="PRO_5008888984" evidence="1">
    <location>
        <begin position="20"/>
        <end position="88"/>
    </location>
</feature>
<proteinExistence type="predicted"/>
<dbReference type="Proteomes" id="UP000092993">
    <property type="component" value="Unassembled WGS sequence"/>
</dbReference>
<feature type="signal peptide" evidence="1">
    <location>
        <begin position="1"/>
        <end position="19"/>
    </location>
</feature>
<keyword evidence="3" id="KW-1185">Reference proteome</keyword>
<name>A0A1C7M868_GRIFR</name>
<reference evidence="2 3" key="1">
    <citation type="submission" date="2016-03" db="EMBL/GenBank/DDBJ databases">
        <title>Whole genome sequencing of Grifola frondosa 9006-11.</title>
        <authorList>
            <person name="Min B."/>
            <person name="Park H."/>
            <person name="Kim J.-G."/>
            <person name="Cho H."/>
            <person name="Oh Y.-L."/>
            <person name="Kong W.-S."/>
            <person name="Choi I.-G."/>
        </authorList>
    </citation>
    <scope>NUCLEOTIDE SEQUENCE [LARGE SCALE GENOMIC DNA]</scope>
    <source>
        <strain evidence="2 3">9006-11</strain>
    </source>
</reference>
<evidence type="ECO:0000313" key="2">
    <source>
        <dbReference type="EMBL" id="OBZ72757.1"/>
    </source>
</evidence>